<sequence length="64" mass="7540">MEMNGNIMNLDHSIRSSNSSNGSSPEIDYVATTLSDELEQQQQQQQSQQLLYHHHHHHHHRQLR</sequence>
<feature type="compositionally biased region" description="Basic residues" evidence="1">
    <location>
        <begin position="52"/>
        <end position="64"/>
    </location>
</feature>
<comment type="caution">
    <text evidence="2">The sequence shown here is derived from an EMBL/GenBank/DDBJ whole genome shotgun (WGS) entry which is preliminary data.</text>
</comment>
<evidence type="ECO:0000256" key="1">
    <source>
        <dbReference type="SAM" id="MobiDB-lite"/>
    </source>
</evidence>
<accession>A0A922I0R7</accession>
<dbReference type="AlphaFoldDB" id="A0A922I0R7"/>
<dbReference type="EMBL" id="ASGP02000003">
    <property type="protein sequence ID" value="KAH9518016.1"/>
    <property type="molecule type" value="Genomic_DNA"/>
</dbReference>
<evidence type="ECO:0000313" key="2">
    <source>
        <dbReference type="EMBL" id="KAH9518016.1"/>
    </source>
</evidence>
<reference evidence="2" key="2">
    <citation type="journal article" date="2022" name="Res Sq">
        <title>Comparative Genomics Reveals Insights into the Divergent Evolution of Astigmatic Mites and Household Pest Adaptations.</title>
        <authorList>
            <person name="Xiong Q."/>
            <person name="Wan A.T.-Y."/>
            <person name="Liu X.-Y."/>
            <person name="Fung C.S.-H."/>
            <person name="Xiao X."/>
            <person name="Malainual N."/>
            <person name="Hou J."/>
            <person name="Wang L."/>
            <person name="Wang M."/>
            <person name="Yang K."/>
            <person name="Cui Y."/>
            <person name="Leung E."/>
            <person name="Nong W."/>
            <person name="Shin S.-K."/>
            <person name="Au S."/>
            <person name="Jeong K.Y."/>
            <person name="Chew F.T."/>
            <person name="Hui J."/>
            <person name="Leung T.F."/>
            <person name="Tungtrongchitr A."/>
            <person name="Zhong N."/>
            <person name="Liu Z."/>
            <person name="Tsui S."/>
        </authorList>
    </citation>
    <scope>NUCLEOTIDE SEQUENCE</scope>
    <source>
        <strain evidence="2">Derf</strain>
        <tissue evidence="2">Whole organism</tissue>
    </source>
</reference>
<proteinExistence type="predicted"/>
<protein>
    <submittedName>
        <fullName evidence="2">Uncharacterized protein</fullName>
    </submittedName>
</protein>
<evidence type="ECO:0000313" key="3">
    <source>
        <dbReference type="Proteomes" id="UP000790347"/>
    </source>
</evidence>
<dbReference type="Proteomes" id="UP000790347">
    <property type="component" value="Unassembled WGS sequence"/>
</dbReference>
<keyword evidence="3" id="KW-1185">Reference proteome</keyword>
<name>A0A922I0R7_DERFA</name>
<reference evidence="2" key="1">
    <citation type="submission" date="2013-05" db="EMBL/GenBank/DDBJ databases">
        <authorList>
            <person name="Yim A.K.Y."/>
            <person name="Chan T.F."/>
            <person name="Ji K.M."/>
            <person name="Liu X.Y."/>
            <person name="Zhou J.W."/>
            <person name="Li R.Q."/>
            <person name="Yang K.Y."/>
            <person name="Li J."/>
            <person name="Li M."/>
            <person name="Law P.T.W."/>
            <person name="Wu Y.L."/>
            <person name="Cai Z.L."/>
            <person name="Qin H."/>
            <person name="Bao Y."/>
            <person name="Leung R.K.K."/>
            <person name="Ng P.K.S."/>
            <person name="Zou J."/>
            <person name="Zhong X.J."/>
            <person name="Ran P.X."/>
            <person name="Zhong N.S."/>
            <person name="Liu Z.G."/>
            <person name="Tsui S.K.W."/>
        </authorList>
    </citation>
    <scope>NUCLEOTIDE SEQUENCE</scope>
    <source>
        <strain evidence="2">Derf</strain>
        <tissue evidence="2">Whole organism</tissue>
    </source>
</reference>
<feature type="region of interest" description="Disordered" evidence="1">
    <location>
        <begin position="1"/>
        <end position="64"/>
    </location>
</feature>
<gene>
    <name evidence="2" type="ORF">DERF_008619</name>
</gene>
<feature type="compositionally biased region" description="Low complexity" evidence="1">
    <location>
        <begin position="40"/>
        <end position="51"/>
    </location>
</feature>
<organism evidence="2 3">
    <name type="scientific">Dermatophagoides farinae</name>
    <name type="common">American house dust mite</name>
    <dbReference type="NCBI Taxonomy" id="6954"/>
    <lineage>
        <taxon>Eukaryota</taxon>
        <taxon>Metazoa</taxon>
        <taxon>Ecdysozoa</taxon>
        <taxon>Arthropoda</taxon>
        <taxon>Chelicerata</taxon>
        <taxon>Arachnida</taxon>
        <taxon>Acari</taxon>
        <taxon>Acariformes</taxon>
        <taxon>Sarcoptiformes</taxon>
        <taxon>Astigmata</taxon>
        <taxon>Psoroptidia</taxon>
        <taxon>Analgoidea</taxon>
        <taxon>Pyroglyphidae</taxon>
        <taxon>Dermatophagoidinae</taxon>
        <taxon>Dermatophagoides</taxon>
    </lineage>
</organism>